<proteinExistence type="predicted"/>
<organism evidence="1 2">
    <name type="scientific">Pseudomonas amygdali pv. tabaci</name>
    <name type="common">Pseudomonas syringae pv. tabaci</name>
    <dbReference type="NCBI Taxonomy" id="322"/>
    <lineage>
        <taxon>Bacteria</taxon>
        <taxon>Pseudomonadati</taxon>
        <taxon>Pseudomonadota</taxon>
        <taxon>Gammaproteobacteria</taxon>
        <taxon>Pseudomonadales</taxon>
        <taxon>Pseudomonadaceae</taxon>
        <taxon>Pseudomonas</taxon>
        <taxon>Pseudomonas amygdali</taxon>
    </lineage>
</organism>
<evidence type="ECO:0000313" key="1">
    <source>
        <dbReference type="EMBL" id="RMV81863.1"/>
    </source>
</evidence>
<protein>
    <submittedName>
        <fullName evidence="1">Uncharacterized protein</fullName>
    </submittedName>
</protein>
<dbReference type="EMBL" id="RBVA01001061">
    <property type="protein sequence ID" value="RMV81863.1"/>
    <property type="molecule type" value="Genomic_DNA"/>
</dbReference>
<sequence length="52" mass="5841">MHRAHQRMFIGQSLQARLEVIAHEPGIVPEPFFLHDVQHCHADPATDRAATG</sequence>
<dbReference type="Proteomes" id="UP000271531">
    <property type="component" value="Unassembled WGS sequence"/>
</dbReference>
<reference evidence="1 2" key="1">
    <citation type="submission" date="2018-08" db="EMBL/GenBank/DDBJ databases">
        <title>Recombination of ecologically and evolutionarily significant loci maintains genetic cohesion in the Pseudomonas syringae species complex.</title>
        <authorList>
            <person name="Dillon M."/>
            <person name="Thakur S."/>
            <person name="Almeida R.N.D."/>
            <person name="Weir B.S."/>
            <person name="Guttman D.S."/>
        </authorList>
    </citation>
    <scope>NUCLEOTIDE SEQUENCE [LARGE SCALE GENOMIC DNA]</scope>
    <source>
        <strain evidence="1 2">ICMP 4525</strain>
    </source>
</reference>
<name>A0A3M6FN05_PSEAJ</name>
<comment type="caution">
    <text evidence="1">The sequence shown here is derived from an EMBL/GenBank/DDBJ whole genome shotgun (WGS) entry which is preliminary data.</text>
</comment>
<accession>A0A3M6FN05</accession>
<dbReference type="AlphaFoldDB" id="A0A3M6FN05"/>
<gene>
    <name evidence="1" type="ORF">ALP03_03566</name>
</gene>
<evidence type="ECO:0000313" key="2">
    <source>
        <dbReference type="Proteomes" id="UP000271531"/>
    </source>
</evidence>